<dbReference type="InterPro" id="IPR047261">
    <property type="entry name" value="MRM1_MeTrfase_dom"/>
</dbReference>
<dbReference type="GO" id="GO:0016435">
    <property type="term" value="F:rRNA (guanine) methyltransferase activity"/>
    <property type="evidence" value="ECO:0007669"/>
    <property type="project" value="TreeGrafter"/>
</dbReference>
<evidence type="ECO:0000313" key="9">
    <source>
        <dbReference type="Proteomes" id="UP001344447"/>
    </source>
</evidence>
<dbReference type="InterPro" id="IPR029028">
    <property type="entry name" value="Alpha/beta_knot_MTases"/>
</dbReference>
<keyword evidence="3" id="KW-0489">Methyltransferase</keyword>
<gene>
    <name evidence="8" type="ORF">RB653_003172</name>
</gene>
<dbReference type="Gene3D" id="3.30.1330.30">
    <property type="match status" value="1"/>
</dbReference>
<dbReference type="Gene3D" id="3.40.1280.10">
    <property type="match status" value="1"/>
</dbReference>
<dbReference type="EMBL" id="JAVFKY010000004">
    <property type="protein sequence ID" value="KAK5578219.1"/>
    <property type="molecule type" value="Genomic_DNA"/>
</dbReference>
<feature type="domain" description="tRNA/rRNA methyltransferase SpoU type" evidence="7">
    <location>
        <begin position="317"/>
        <end position="463"/>
    </location>
</feature>
<dbReference type="InterPro" id="IPR047182">
    <property type="entry name" value="MRM1"/>
</dbReference>
<feature type="region of interest" description="Disordered" evidence="6">
    <location>
        <begin position="197"/>
        <end position="222"/>
    </location>
</feature>
<dbReference type="SUPFAM" id="SSF75217">
    <property type="entry name" value="alpha/beta knot"/>
    <property type="match status" value="1"/>
</dbReference>
<dbReference type="PANTHER" id="PTHR46103:SF1">
    <property type="entry name" value="RRNA METHYLTRANSFERASE 1, MITOCHONDRIAL"/>
    <property type="match status" value="1"/>
</dbReference>
<dbReference type="InterPro" id="IPR029064">
    <property type="entry name" value="Ribosomal_eL30-like_sf"/>
</dbReference>
<dbReference type="Pfam" id="PF00588">
    <property type="entry name" value="SpoU_methylase"/>
    <property type="match status" value="1"/>
</dbReference>
<dbReference type="GO" id="GO:0003723">
    <property type="term" value="F:RNA binding"/>
    <property type="evidence" value="ECO:0007669"/>
    <property type="project" value="InterPro"/>
</dbReference>
<keyword evidence="9" id="KW-1185">Reference proteome</keyword>
<protein>
    <recommendedName>
        <fullName evidence="7">tRNA/rRNA methyltransferase SpoU type domain-containing protein</fullName>
    </recommendedName>
</protein>
<keyword evidence="4" id="KW-0808">Transferase</keyword>
<dbReference type="InterPro" id="IPR001537">
    <property type="entry name" value="SpoU_MeTrfase"/>
</dbReference>
<evidence type="ECO:0000256" key="1">
    <source>
        <dbReference type="ARBA" id="ARBA00007228"/>
    </source>
</evidence>
<evidence type="ECO:0000313" key="8">
    <source>
        <dbReference type="EMBL" id="KAK5578219.1"/>
    </source>
</evidence>
<dbReference type="CDD" id="cd18105">
    <property type="entry name" value="SpoU-like_MRM1"/>
    <property type="match status" value="1"/>
</dbReference>
<dbReference type="PANTHER" id="PTHR46103">
    <property type="entry name" value="RRNA METHYLTRANSFERASE 1, MITOCHONDRIAL"/>
    <property type="match status" value="1"/>
</dbReference>
<reference evidence="8 9" key="1">
    <citation type="submission" date="2023-11" db="EMBL/GenBank/DDBJ databases">
        <title>Dfirmibasis_genome.</title>
        <authorList>
            <person name="Edelbroek B."/>
            <person name="Kjellin J."/>
            <person name="Jerlstrom-Hultqvist J."/>
            <person name="Soderbom F."/>
        </authorList>
    </citation>
    <scope>NUCLEOTIDE SEQUENCE [LARGE SCALE GENOMIC DNA]</scope>
    <source>
        <strain evidence="8 9">TNS-C-14</strain>
    </source>
</reference>
<proteinExistence type="inferred from homology"/>
<dbReference type="AlphaFoldDB" id="A0AAN7TRU8"/>
<dbReference type="GO" id="GO:0005739">
    <property type="term" value="C:mitochondrion"/>
    <property type="evidence" value="ECO:0007669"/>
    <property type="project" value="TreeGrafter"/>
</dbReference>
<keyword evidence="2" id="KW-0698">rRNA processing</keyword>
<evidence type="ECO:0000256" key="2">
    <source>
        <dbReference type="ARBA" id="ARBA00022552"/>
    </source>
</evidence>
<feature type="compositionally biased region" description="Acidic residues" evidence="6">
    <location>
        <begin position="209"/>
        <end position="222"/>
    </location>
</feature>
<name>A0AAN7TRU8_9MYCE</name>
<dbReference type="InterPro" id="IPR029026">
    <property type="entry name" value="tRNA_m1G_MTases_N"/>
</dbReference>
<comment type="similarity">
    <text evidence="1">Belongs to the class IV-like SAM-binding methyltransferase superfamily. RNA methyltransferase TrmH family.</text>
</comment>
<evidence type="ECO:0000256" key="3">
    <source>
        <dbReference type="ARBA" id="ARBA00022603"/>
    </source>
</evidence>
<sequence>MISNFKILSTTPITTKTTNIIKSINLTNGERYFSKFVPHFKTLSTTPVNFENDLLGLKERKDEVSKKFKVYNDTEKKNRRFDITFKNNSIKRKNNTFIEANNVNYKKFDSSKYISNKPERRNIQLIDQAVYGINPVWVALSSENRTFNVLYICGSLLPKLEELGINIDKIENSEKEYTSDFNYSYGNENIEELNKQQFEQSEQQKQQKEEEEEEVEEEEDIEVENNNFKTINRYNDRKNLKALKEIVRNGFKSKIPVVSVNKGILDSFSKGRPHQGVILDASPLTLLNIDFLERFDANERLNNTRTFGKINRDKYPLWLVLDELWDPQNVGAIIRSCSFFNIDGVVISNKNTSPITPAASKSSSGACESFIINRTESIEGFLKSSQRNGWRVVGTSLDSNNENQPCVDINEVKLNEPTILVLGNEGFGLKPSILEICNKTIKISGGNYKIDSLNVSVTSGILIHTLLSSSTLLKN</sequence>
<dbReference type="Proteomes" id="UP001344447">
    <property type="component" value="Unassembled WGS sequence"/>
</dbReference>
<evidence type="ECO:0000256" key="5">
    <source>
        <dbReference type="ARBA" id="ARBA00022691"/>
    </source>
</evidence>
<evidence type="ECO:0000256" key="4">
    <source>
        <dbReference type="ARBA" id="ARBA00022679"/>
    </source>
</evidence>
<accession>A0AAN7TRU8</accession>
<organism evidence="8 9">
    <name type="scientific">Dictyostelium firmibasis</name>
    <dbReference type="NCBI Taxonomy" id="79012"/>
    <lineage>
        <taxon>Eukaryota</taxon>
        <taxon>Amoebozoa</taxon>
        <taxon>Evosea</taxon>
        <taxon>Eumycetozoa</taxon>
        <taxon>Dictyostelia</taxon>
        <taxon>Dictyosteliales</taxon>
        <taxon>Dictyosteliaceae</taxon>
        <taxon>Dictyostelium</taxon>
    </lineage>
</organism>
<evidence type="ECO:0000259" key="7">
    <source>
        <dbReference type="Pfam" id="PF00588"/>
    </source>
</evidence>
<comment type="caution">
    <text evidence="8">The sequence shown here is derived from an EMBL/GenBank/DDBJ whole genome shotgun (WGS) entry which is preliminary data.</text>
</comment>
<evidence type="ECO:0000256" key="6">
    <source>
        <dbReference type="SAM" id="MobiDB-lite"/>
    </source>
</evidence>
<keyword evidence="5" id="KW-0949">S-adenosyl-L-methionine</keyword>